<dbReference type="Pfam" id="PF07883">
    <property type="entry name" value="Cupin_2"/>
    <property type="match status" value="1"/>
</dbReference>
<gene>
    <name evidence="2" type="ORF">ACFQ4C_08545</name>
</gene>
<feature type="domain" description="Cupin type-2" evidence="1">
    <location>
        <begin position="32"/>
        <end position="94"/>
    </location>
</feature>
<evidence type="ECO:0000313" key="2">
    <source>
        <dbReference type="EMBL" id="MFD1141154.1"/>
    </source>
</evidence>
<reference evidence="3" key="1">
    <citation type="journal article" date="2019" name="Int. J. Syst. Evol. Microbiol.">
        <title>The Global Catalogue of Microorganisms (GCM) 10K type strain sequencing project: providing services to taxonomists for standard genome sequencing and annotation.</title>
        <authorList>
            <consortium name="The Broad Institute Genomics Platform"/>
            <consortium name="The Broad Institute Genome Sequencing Center for Infectious Disease"/>
            <person name="Wu L."/>
            <person name="Ma J."/>
        </authorList>
    </citation>
    <scope>NUCLEOTIDE SEQUENCE [LARGE SCALE GENOMIC DNA]</scope>
    <source>
        <strain evidence="3">CCUG 55608</strain>
    </source>
</reference>
<comment type="caution">
    <text evidence="2">The sequence shown here is derived from an EMBL/GenBank/DDBJ whole genome shotgun (WGS) entry which is preliminary data.</text>
</comment>
<dbReference type="InterPro" id="IPR014710">
    <property type="entry name" value="RmlC-like_jellyroll"/>
</dbReference>
<dbReference type="InterPro" id="IPR011051">
    <property type="entry name" value="RmlC_Cupin_sf"/>
</dbReference>
<evidence type="ECO:0000259" key="1">
    <source>
        <dbReference type="Pfam" id="PF07883"/>
    </source>
</evidence>
<proteinExistence type="predicted"/>
<protein>
    <submittedName>
        <fullName evidence="2">Cupin domain-containing protein</fullName>
    </submittedName>
</protein>
<sequence>MRETITNPQLKETITFLQTAAQSGGKITELEITLLPGGGNPLHYHTTYSELFTALQGELGLQLKKGPTLFLKPGESYLVKKGEVHRFFNPGPQAITFRNEVRPGHEGFEQTLRILSGLAADGLYNDQGVPKSLTHLAICGILSDMRLPGLMRLTIPVIKLLAARARRSGVEQQLIDKYCR</sequence>
<dbReference type="SUPFAM" id="SSF51182">
    <property type="entry name" value="RmlC-like cupins"/>
    <property type="match status" value="1"/>
</dbReference>
<accession>A0ABW3Q600</accession>
<name>A0ABW3Q600_9BACT</name>
<dbReference type="InterPro" id="IPR013096">
    <property type="entry name" value="Cupin_2"/>
</dbReference>
<dbReference type="EMBL" id="JBHTLP010000007">
    <property type="protein sequence ID" value="MFD1141154.1"/>
    <property type="molecule type" value="Genomic_DNA"/>
</dbReference>
<dbReference type="Gene3D" id="2.60.120.10">
    <property type="entry name" value="Jelly Rolls"/>
    <property type="match status" value="1"/>
</dbReference>
<dbReference type="Proteomes" id="UP001597116">
    <property type="component" value="Unassembled WGS sequence"/>
</dbReference>
<organism evidence="2 3">
    <name type="scientific">Larkinella insperata</name>
    <dbReference type="NCBI Taxonomy" id="332158"/>
    <lineage>
        <taxon>Bacteria</taxon>
        <taxon>Pseudomonadati</taxon>
        <taxon>Bacteroidota</taxon>
        <taxon>Cytophagia</taxon>
        <taxon>Cytophagales</taxon>
        <taxon>Spirosomataceae</taxon>
        <taxon>Larkinella</taxon>
    </lineage>
</organism>
<dbReference type="CDD" id="cd02208">
    <property type="entry name" value="cupin_RmlC-like"/>
    <property type="match status" value="1"/>
</dbReference>
<keyword evidence="3" id="KW-1185">Reference proteome</keyword>
<dbReference type="RefSeq" id="WP_379884201.1">
    <property type="nucleotide sequence ID" value="NZ_JBHTLP010000007.1"/>
</dbReference>
<evidence type="ECO:0000313" key="3">
    <source>
        <dbReference type="Proteomes" id="UP001597116"/>
    </source>
</evidence>